<dbReference type="AlphaFoldDB" id="A0A6B0YUV1"/>
<evidence type="ECO:0000313" key="4">
    <source>
        <dbReference type="EMBL" id="MXY94820.1"/>
    </source>
</evidence>
<sequence>MATAVKERTGSAGVPPANGAEPAQAESPAQETAARQRIIDCDVHHNPPGIESLFPYLPRQFVEQIKDFGPMTPNVGYTNMPGGHARPDLWEGTEDEPDPSTVPEVCSKKHLDRYGIDVAVLTGGGGPYNIAVHPTVDYATAYCRAYNDYTLEEWVGKDDRLKASIHIAPADPIQAAAEIDRLGDHPGVAQVLMPAGSLHPFGNRIYHPIYEACERNGLPMCTHFGGEGAGFSAPPTAAGFPTYYLEMRMARPQIAMAHTASLICEGVFEKFPNFKFLFIEHDTFWVPGLMWHMDADWKSLRDYTPWVKRLPSEYLREHIRFGTQPFPNAPDRQALKTFLDWLHADEILVFASDYPHWDWEEPSGLMRSLDKELRPRVMYDTAAELYGLN</sequence>
<organism evidence="4">
    <name type="scientific">Caldilineaceae bacterium SB0664_bin_27</name>
    <dbReference type="NCBI Taxonomy" id="2605260"/>
    <lineage>
        <taxon>Bacteria</taxon>
        <taxon>Bacillati</taxon>
        <taxon>Chloroflexota</taxon>
        <taxon>Caldilineae</taxon>
        <taxon>Caldilineales</taxon>
        <taxon>Caldilineaceae</taxon>
    </lineage>
</organism>
<dbReference type="GO" id="GO:0019748">
    <property type="term" value="P:secondary metabolic process"/>
    <property type="evidence" value="ECO:0007669"/>
    <property type="project" value="TreeGrafter"/>
</dbReference>
<dbReference type="GO" id="GO:0016787">
    <property type="term" value="F:hydrolase activity"/>
    <property type="evidence" value="ECO:0007669"/>
    <property type="project" value="UniProtKB-KW"/>
</dbReference>
<accession>A0A6B0YUV1</accession>
<dbReference type="PANTHER" id="PTHR21240">
    <property type="entry name" value="2-AMINO-3-CARBOXYLMUCONATE-6-SEMIALDEHYDE DECARBOXYLASE"/>
    <property type="match status" value="1"/>
</dbReference>
<keyword evidence="1" id="KW-0456">Lyase</keyword>
<dbReference type="GO" id="GO:0016831">
    <property type="term" value="F:carboxy-lyase activity"/>
    <property type="evidence" value="ECO:0007669"/>
    <property type="project" value="InterPro"/>
</dbReference>
<keyword evidence="4" id="KW-0378">Hydrolase</keyword>
<proteinExistence type="predicted"/>
<feature type="compositionally biased region" description="Low complexity" evidence="2">
    <location>
        <begin position="20"/>
        <end position="33"/>
    </location>
</feature>
<comment type="caution">
    <text evidence="4">The sequence shown here is derived from an EMBL/GenBank/DDBJ whole genome shotgun (WGS) entry which is preliminary data.</text>
</comment>
<feature type="region of interest" description="Disordered" evidence="2">
    <location>
        <begin position="1"/>
        <end position="34"/>
    </location>
</feature>
<dbReference type="Pfam" id="PF04909">
    <property type="entry name" value="Amidohydro_2"/>
    <property type="match status" value="1"/>
</dbReference>
<evidence type="ECO:0000259" key="3">
    <source>
        <dbReference type="Pfam" id="PF04909"/>
    </source>
</evidence>
<gene>
    <name evidence="4" type="ORF">F4Y42_15380</name>
</gene>
<dbReference type="InterPro" id="IPR032465">
    <property type="entry name" value="ACMSD"/>
</dbReference>
<dbReference type="Gene3D" id="3.20.20.140">
    <property type="entry name" value="Metal-dependent hydrolases"/>
    <property type="match status" value="1"/>
</dbReference>
<reference evidence="4" key="1">
    <citation type="submission" date="2019-09" db="EMBL/GenBank/DDBJ databases">
        <title>Characterisation of the sponge microbiome using genome-centric metagenomics.</title>
        <authorList>
            <person name="Engelberts J.P."/>
            <person name="Robbins S.J."/>
            <person name="De Goeij J.M."/>
            <person name="Aranda M."/>
            <person name="Bell S.C."/>
            <person name="Webster N.S."/>
        </authorList>
    </citation>
    <scope>NUCLEOTIDE SEQUENCE</scope>
    <source>
        <strain evidence="4">SB0664_bin_27</strain>
    </source>
</reference>
<feature type="domain" description="Amidohydrolase-related" evidence="3">
    <location>
        <begin position="41"/>
        <end position="388"/>
    </location>
</feature>
<dbReference type="InterPro" id="IPR032466">
    <property type="entry name" value="Metal_Hydrolase"/>
</dbReference>
<dbReference type="SUPFAM" id="SSF51556">
    <property type="entry name" value="Metallo-dependent hydrolases"/>
    <property type="match status" value="1"/>
</dbReference>
<dbReference type="GO" id="GO:0005737">
    <property type="term" value="C:cytoplasm"/>
    <property type="evidence" value="ECO:0007669"/>
    <property type="project" value="TreeGrafter"/>
</dbReference>
<dbReference type="PANTHER" id="PTHR21240:SF28">
    <property type="entry name" value="ISO-OROTATE DECARBOXYLASE (EUROFUNG)"/>
    <property type="match status" value="1"/>
</dbReference>
<protein>
    <submittedName>
        <fullName evidence="4">Amidohydrolase</fullName>
    </submittedName>
</protein>
<evidence type="ECO:0000256" key="2">
    <source>
        <dbReference type="SAM" id="MobiDB-lite"/>
    </source>
</evidence>
<name>A0A6B0YUV1_9CHLR</name>
<dbReference type="InterPro" id="IPR006680">
    <property type="entry name" value="Amidohydro-rel"/>
</dbReference>
<evidence type="ECO:0000256" key="1">
    <source>
        <dbReference type="ARBA" id="ARBA00023239"/>
    </source>
</evidence>
<dbReference type="EMBL" id="VXRG01000127">
    <property type="protein sequence ID" value="MXY94820.1"/>
    <property type="molecule type" value="Genomic_DNA"/>
</dbReference>